<organism evidence="1 2">
    <name type="scientific">Parelaphostrongylus tenuis</name>
    <name type="common">Meningeal worm</name>
    <dbReference type="NCBI Taxonomy" id="148309"/>
    <lineage>
        <taxon>Eukaryota</taxon>
        <taxon>Metazoa</taxon>
        <taxon>Ecdysozoa</taxon>
        <taxon>Nematoda</taxon>
        <taxon>Chromadorea</taxon>
        <taxon>Rhabditida</taxon>
        <taxon>Rhabditina</taxon>
        <taxon>Rhabditomorpha</taxon>
        <taxon>Strongyloidea</taxon>
        <taxon>Metastrongylidae</taxon>
        <taxon>Parelaphostrongylus</taxon>
    </lineage>
</organism>
<gene>
    <name evidence="1" type="ORF">KIN20_002186</name>
</gene>
<accession>A0AAD5QHL7</accession>
<dbReference type="AlphaFoldDB" id="A0AAD5QHL7"/>
<name>A0AAD5QHL7_PARTN</name>
<protein>
    <submittedName>
        <fullName evidence="1">Uncharacterized protein</fullName>
    </submittedName>
</protein>
<sequence>MRPLESVTSVLKESKTPRLNDLVTLEKRLLSQFKAADLVSSASDNFYAEKEARFEKVSNAINEILGSECPLCGINAIELIDKPFFTDEQFITDRDSWQID</sequence>
<comment type="caution">
    <text evidence="1">The sequence shown here is derived from an EMBL/GenBank/DDBJ whole genome shotgun (WGS) entry which is preliminary data.</text>
</comment>
<keyword evidence="2" id="KW-1185">Reference proteome</keyword>
<dbReference type="Proteomes" id="UP001196413">
    <property type="component" value="Unassembled WGS sequence"/>
</dbReference>
<evidence type="ECO:0000313" key="1">
    <source>
        <dbReference type="EMBL" id="KAJ1347186.1"/>
    </source>
</evidence>
<reference evidence="1" key="1">
    <citation type="submission" date="2021-06" db="EMBL/GenBank/DDBJ databases">
        <title>Parelaphostrongylus tenuis whole genome reference sequence.</title>
        <authorList>
            <person name="Garwood T.J."/>
            <person name="Larsen P.A."/>
            <person name="Fountain-Jones N.M."/>
            <person name="Garbe J.R."/>
            <person name="Macchietto M.G."/>
            <person name="Kania S.A."/>
            <person name="Gerhold R.W."/>
            <person name="Richards J.E."/>
            <person name="Wolf T.M."/>
        </authorList>
    </citation>
    <scope>NUCLEOTIDE SEQUENCE</scope>
    <source>
        <strain evidence="1">MNPRO001-30</strain>
        <tissue evidence="1">Meninges</tissue>
    </source>
</reference>
<dbReference type="EMBL" id="JAHQIW010000287">
    <property type="protein sequence ID" value="KAJ1347186.1"/>
    <property type="molecule type" value="Genomic_DNA"/>
</dbReference>
<proteinExistence type="predicted"/>
<evidence type="ECO:0000313" key="2">
    <source>
        <dbReference type="Proteomes" id="UP001196413"/>
    </source>
</evidence>